<dbReference type="AlphaFoldDB" id="A0A1U9URL5"/>
<evidence type="ECO:0000313" key="1">
    <source>
        <dbReference type="EMBL" id="AQV94901.1"/>
    </source>
</evidence>
<protein>
    <submittedName>
        <fullName evidence="1">PAAR domain-containing protein</fullName>
    </submittedName>
</protein>
<dbReference type="EMBL" id="CP017757">
    <property type="protein sequence ID" value="AQV94901.1"/>
    <property type="molecule type" value="Genomic_DNA"/>
</dbReference>
<dbReference type="InterPro" id="IPR008727">
    <property type="entry name" value="PAAR_motif"/>
</dbReference>
<evidence type="ECO:0000313" key="2">
    <source>
        <dbReference type="Proteomes" id="UP000189627"/>
    </source>
</evidence>
<dbReference type="OrthoDB" id="8594232at2"/>
<sequence length="110" mass="12007">MKQRHDICDGDTTTAKGVVMATSRTETLNGRALAYEGDPVWCPECKTTGRIVCAGERLPNRGPDGREQALSYDWCLCKCNPKPLLIASQGVSGMRLSSHYKRISALCAAF</sequence>
<dbReference type="CDD" id="cd14744">
    <property type="entry name" value="PAAR_CT_2"/>
    <property type="match status" value="1"/>
</dbReference>
<reference evidence="2" key="1">
    <citation type="submission" date="2017-02" db="EMBL/GenBank/DDBJ databases">
        <title>Complete genome sequence of Cupriavidus necator strain NH9, a 3-chlorobenzoate degrader.</title>
        <authorList>
            <person name="Moriuchi R."/>
            <person name="Dohra H."/>
            <person name="Ogawa N."/>
        </authorList>
    </citation>
    <scope>NUCLEOTIDE SEQUENCE [LARGE SCALE GENOMIC DNA]</scope>
    <source>
        <strain evidence="2">NH9</strain>
    </source>
</reference>
<name>A0A1U9URL5_CUPNE</name>
<dbReference type="Pfam" id="PF05488">
    <property type="entry name" value="PAAR_motif"/>
    <property type="match status" value="1"/>
</dbReference>
<proteinExistence type="predicted"/>
<dbReference type="Proteomes" id="UP000189627">
    <property type="component" value="Chromosome 1"/>
</dbReference>
<organism evidence="1 2">
    <name type="scientific">Cupriavidus necator</name>
    <name type="common">Alcaligenes eutrophus</name>
    <name type="synonym">Ralstonia eutropha</name>
    <dbReference type="NCBI Taxonomy" id="106590"/>
    <lineage>
        <taxon>Bacteria</taxon>
        <taxon>Pseudomonadati</taxon>
        <taxon>Pseudomonadota</taxon>
        <taxon>Betaproteobacteria</taxon>
        <taxon>Burkholderiales</taxon>
        <taxon>Burkholderiaceae</taxon>
        <taxon>Cupriavidus</taxon>
    </lineage>
</organism>
<dbReference type="KEGG" id="cuh:BJN34_13525"/>
<accession>A0A1U9URL5</accession>
<gene>
    <name evidence="1" type="ORF">BJN34_13525</name>
</gene>